<feature type="signal peptide" evidence="1">
    <location>
        <begin position="1"/>
        <end position="19"/>
    </location>
</feature>
<sequence length="193" mass="20787">MKLLTVTVALIAFAVSASGEDKKAEPPVKLKLVAKTDKYKFGSGTVPAEFKKYLEEIAQAQKDGKPAQPPKPPAVDLVLEIVNTSKDEVTIYVGGDANTWTFDLTGGDGTVNLGSGLAMTLEFRLPKAVTLPPGKSHEIPVKRLSDGARGAGRYVYWTGPGEYKLSAKYTISDKDGEKAYELKSEPVKITVEK</sequence>
<gene>
    <name evidence="2" type="ORF">C1280_13525</name>
</gene>
<accession>A0A2Z3H2G5</accession>
<dbReference type="Proteomes" id="UP000245802">
    <property type="component" value="Chromosome"/>
</dbReference>
<dbReference type="EMBL" id="CP025958">
    <property type="protein sequence ID" value="AWM37907.1"/>
    <property type="molecule type" value="Genomic_DNA"/>
</dbReference>
<evidence type="ECO:0000313" key="2">
    <source>
        <dbReference type="EMBL" id="AWM37907.1"/>
    </source>
</evidence>
<dbReference type="OrthoDB" id="295134at2"/>
<dbReference type="RefSeq" id="WP_010051649.1">
    <property type="nucleotide sequence ID" value="NZ_CP025958.1"/>
</dbReference>
<organism evidence="2 3">
    <name type="scientific">Gemmata obscuriglobus</name>
    <dbReference type="NCBI Taxonomy" id="114"/>
    <lineage>
        <taxon>Bacteria</taxon>
        <taxon>Pseudomonadati</taxon>
        <taxon>Planctomycetota</taxon>
        <taxon>Planctomycetia</taxon>
        <taxon>Gemmatales</taxon>
        <taxon>Gemmataceae</taxon>
        <taxon>Gemmata</taxon>
    </lineage>
</organism>
<dbReference type="AlphaFoldDB" id="A0A2Z3H2G5"/>
<evidence type="ECO:0000256" key="1">
    <source>
        <dbReference type="SAM" id="SignalP"/>
    </source>
</evidence>
<keyword evidence="1" id="KW-0732">Signal</keyword>
<feature type="chain" id="PRO_5016328655" evidence="1">
    <location>
        <begin position="20"/>
        <end position="193"/>
    </location>
</feature>
<proteinExistence type="predicted"/>
<evidence type="ECO:0000313" key="3">
    <source>
        <dbReference type="Proteomes" id="UP000245802"/>
    </source>
</evidence>
<dbReference type="KEGG" id="gog:C1280_13525"/>
<keyword evidence="3" id="KW-1185">Reference proteome</keyword>
<name>A0A2Z3H2G5_9BACT</name>
<protein>
    <submittedName>
        <fullName evidence="2">Uncharacterized protein</fullName>
    </submittedName>
</protein>
<reference evidence="2 3" key="1">
    <citation type="submission" date="2018-01" db="EMBL/GenBank/DDBJ databases">
        <title>G. obscuriglobus.</title>
        <authorList>
            <person name="Franke J."/>
            <person name="Blomberg W."/>
            <person name="Selmecki A."/>
        </authorList>
    </citation>
    <scope>NUCLEOTIDE SEQUENCE [LARGE SCALE GENOMIC DNA]</scope>
    <source>
        <strain evidence="2 3">DSM 5831</strain>
    </source>
</reference>